<dbReference type="GO" id="GO:0030288">
    <property type="term" value="C:outer membrane-bounded periplasmic space"/>
    <property type="evidence" value="ECO:0007669"/>
    <property type="project" value="TreeGrafter"/>
</dbReference>
<sequence>MSNERSNETQTPDLETRVSELEAQIAQLSVMTSLPEKVNKLQEQVEYLLNVVTDVERYGKLGECLSAGQWKEADDITTALMLEAMGQSRHDKLTPDDVLMCPCSIIRVIDRLWLKYSNGKFGFSVQKQFYVEEGGSDDISKVDMKILEKTAAKMGWFKDGKFLELENLDFSLDAPAGSHPSGWWRSPYGGKMATYFFARMIRCGM</sequence>
<dbReference type="InterPro" id="IPR037215">
    <property type="entry name" value="GUN4-like_sf"/>
</dbReference>
<dbReference type="Gene3D" id="1.10.10.1770">
    <property type="entry name" value="Gun4-like"/>
    <property type="match status" value="1"/>
</dbReference>
<dbReference type="CDD" id="cd16383">
    <property type="entry name" value="GUN4"/>
    <property type="match status" value="1"/>
</dbReference>
<dbReference type="EMBL" id="MLAW01000002">
    <property type="protein sequence ID" value="OJJ27203.1"/>
    <property type="molecule type" value="Genomic_DNA"/>
</dbReference>
<gene>
    <name evidence="2" type="ORF">BI308_01560</name>
</gene>
<comment type="caution">
    <text evidence="2">The sequence shown here is derived from an EMBL/GenBank/DDBJ whole genome shotgun (WGS) entry which is preliminary data.</text>
</comment>
<protein>
    <recommendedName>
        <fullName evidence="1">GUN4-like domain-containing protein</fullName>
    </recommendedName>
</protein>
<dbReference type="InterPro" id="IPR008629">
    <property type="entry name" value="GUN4-like"/>
</dbReference>
<evidence type="ECO:0000259" key="1">
    <source>
        <dbReference type="Pfam" id="PF05419"/>
    </source>
</evidence>
<evidence type="ECO:0000313" key="3">
    <source>
        <dbReference type="Proteomes" id="UP000183940"/>
    </source>
</evidence>
<dbReference type="AlphaFoldDB" id="A0A1L9QX24"/>
<evidence type="ECO:0000313" key="2">
    <source>
        <dbReference type="EMBL" id="OJJ27203.1"/>
    </source>
</evidence>
<keyword evidence="3" id="KW-1185">Reference proteome</keyword>
<dbReference type="SUPFAM" id="SSF140869">
    <property type="entry name" value="GUN4-like"/>
    <property type="match status" value="1"/>
</dbReference>
<reference evidence="2" key="1">
    <citation type="submission" date="2016-10" db="EMBL/GenBank/DDBJ databases">
        <title>CRISPR-Cas defence system in Roseofilum reptotaenium: evidence of a bacteriophage-cyanobacterium arms race in the coral black band disease.</title>
        <authorList>
            <person name="Buerger P."/>
            <person name="Wood-Charlson E.M."/>
            <person name="Weynberg K.D."/>
            <person name="Willis B."/>
            <person name="Van Oppen M.J."/>
        </authorList>
    </citation>
    <scope>NUCLEOTIDE SEQUENCE [LARGE SCALE GENOMIC DNA]</scope>
    <source>
        <strain evidence="2">AO1-A</strain>
    </source>
</reference>
<dbReference type="Proteomes" id="UP000183940">
    <property type="component" value="Unassembled WGS sequence"/>
</dbReference>
<dbReference type="Pfam" id="PF05419">
    <property type="entry name" value="GUN4"/>
    <property type="match status" value="1"/>
</dbReference>
<dbReference type="GO" id="GO:0046906">
    <property type="term" value="F:tetrapyrrole binding"/>
    <property type="evidence" value="ECO:0007669"/>
    <property type="project" value="TreeGrafter"/>
</dbReference>
<organism evidence="2 3">
    <name type="scientific">Roseofilum reptotaenium AO1-A</name>
    <dbReference type="NCBI Taxonomy" id="1925591"/>
    <lineage>
        <taxon>Bacteria</taxon>
        <taxon>Bacillati</taxon>
        <taxon>Cyanobacteriota</taxon>
        <taxon>Cyanophyceae</taxon>
        <taxon>Desertifilales</taxon>
        <taxon>Desertifilaceae</taxon>
        <taxon>Roseofilum</taxon>
    </lineage>
</organism>
<dbReference type="PANTHER" id="PTHR34800">
    <property type="entry name" value="TETRAPYRROLE-BINDING PROTEIN, CHLOROPLASTIC"/>
    <property type="match status" value="1"/>
</dbReference>
<feature type="domain" description="GUN4-like" evidence="1">
    <location>
        <begin position="56"/>
        <end position="181"/>
    </location>
</feature>
<dbReference type="STRING" id="1925591.BI308_01560"/>
<name>A0A1L9QX24_9CYAN</name>
<proteinExistence type="predicted"/>
<dbReference type="PANTHER" id="PTHR34800:SF1">
    <property type="entry name" value="TETRAPYRROLE-BINDING PROTEIN, CHLOROPLASTIC"/>
    <property type="match status" value="1"/>
</dbReference>
<dbReference type="Gene3D" id="1.25.40.620">
    <property type="match status" value="1"/>
</dbReference>
<accession>A0A1L9QX24</accession>